<organism evidence="1 3">
    <name type="scientific">Enterococcus gilvus ATCC BAA-350</name>
    <dbReference type="NCBI Taxonomy" id="1158614"/>
    <lineage>
        <taxon>Bacteria</taxon>
        <taxon>Bacillati</taxon>
        <taxon>Bacillota</taxon>
        <taxon>Bacilli</taxon>
        <taxon>Lactobacillales</taxon>
        <taxon>Enterococcaceae</taxon>
        <taxon>Enterococcus</taxon>
    </lineage>
</organism>
<gene>
    <name evidence="2" type="ORF">I592_04135</name>
    <name evidence="1" type="ORF">UKC_04077</name>
</gene>
<dbReference type="Proteomes" id="UP000014160">
    <property type="component" value="Unassembled WGS sequence"/>
</dbReference>
<dbReference type="HOGENOM" id="CLU_163914_1_0_9"/>
<dbReference type="EMBL" id="ASWH01000005">
    <property type="protein sequence ID" value="EOW77159.1"/>
    <property type="molecule type" value="Genomic_DNA"/>
</dbReference>
<evidence type="ECO:0000313" key="3">
    <source>
        <dbReference type="Proteomes" id="UP000013750"/>
    </source>
</evidence>
<dbReference type="PATRIC" id="fig|1158614.3.peg.4062"/>
<name>R2XR95_9ENTE</name>
<dbReference type="EMBL" id="AJDQ01000022">
    <property type="protein sequence ID" value="EOI52502.1"/>
    <property type="molecule type" value="Genomic_DNA"/>
</dbReference>
<proteinExistence type="predicted"/>
<evidence type="ECO:0000313" key="2">
    <source>
        <dbReference type="EMBL" id="EOW77159.1"/>
    </source>
</evidence>
<dbReference type="OrthoDB" id="2195940at2"/>
<reference evidence="1 3" key="1">
    <citation type="submission" date="2013-02" db="EMBL/GenBank/DDBJ databases">
        <title>The Genome Sequence of Enterococcus gilvus ATCC BAA-350.</title>
        <authorList>
            <consortium name="The Broad Institute Genome Sequencing Platform"/>
            <consortium name="The Broad Institute Genome Sequencing Center for Infectious Disease"/>
            <person name="Earl A.M."/>
            <person name="Gilmore M.S."/>
            <person name="Lebreton F."/>
            <person name="Walker B."/>
            <person name="Young S.K."/>
            <person name="Zeng Q."/>
            <person name="Gargeya S."/>
            <person name="Fitzgerald M."/>
            <person name="Haas B."/>
            <person name="Abouelleil A."/>
            <person name="Alvarado L."/>
            <person name="Arachchi H.M."/>
            <person name="Berlin A.M."/>
            <person name="Chapman S.B."/>
            <person name="Dewar J."/>
            <person name="Goldberg J."/>
            <person name="Griggs A."/>
            <person name="Gujja S."/>
            <person name="Hansen M."/>
            <person name="Howarth C."/>
            <person name="Imamovic A."/>
            <person name="Larimer J."/>
            <person name="McCowan C."/>
            <person name="Murphy C."/>
            <person name="Neiman D."/>
            <person name="Pearson M."/>
            <person name="Priest M."/>
            <person name="Roberts A."/>
            <person name="Saif S."/>
            <person name="Shea T."/>
            <person name="Sisk P."/>
            <person name="Sykes S."/>
            <person name="Wortman J."/>
            <person name="Nusbaum C."/>
            <person name="Birren B."/>
        </authorList>
    </citation>
    <scope>NUCLEOTIDE SEQUENCE [LARGE SCALE GENOMIC DNA]</scope>
    <source>
        <strain evidence="1 3">ATCC BAA-350</strain>
    </source>
</reference>
<protein>
    <submittedName>
        <fullName evidence="1">Uncharacterized protein</fullName>
    </submittedName>
</protein>
<reference evidence="2 4" key="2">
    <citation type="submission" date="2013-03" db="EMBL/GenBank/DDBJ databases">
        <title>The Genome Sequence of Enterococcus gilvus ATCC BAA-350 (PacBio/Illumina hybrid assembly).</title>
        <authorList>
            <consortium name="The Broad Institute Genomics Platform"/>
            <consortium name="The Broad Institute Genome Sequencing Center for Infectious Disease"/>
            <person name="Earl A."/>
            <person name="Russ C."/>
            <person name="Gilmore M."/>
            <person name="Surin D."/>
            <person name="Walker B."/>
            <person name="Young S."/>
            <person name="Zeng Q."/>
            <person name="Gargeya S."/>
            <person name="Fitzgerald M."/>
            <person name="Haas B."/>
            <person name="Abouelleil A."/>
            <person name="Allen A.W."/>
            <person name="Alvarado L."/>
            <person name="Arachchi H.M."/>
            <person name="Berlin A.M."/>
            <person name="Chapman S.B."/>
            <person name="Gainer-Dewar J."/>
            <person name="Goldberg J."/>
            <person name="Griggs A."/>
            <person name="Gujja S."/>
            <person name="Hansen M."/>
            <person name="Howarth C."/>
            <person name="Imamovic A."/>
            <person name="Ireland A."/>
            <person name="Larimer J."/>
            <person name="McCowan C."/>
            <person name="Murphy C."/>
            <person name="Pearson M."/>
            <person name="Poon T.W."/>
            <person name="Priest M."/>
            <person name="Roberts A."/>
            <person name="Saif S."/>
            <person name="Shea T."/>
            <person name="Sisk P."/>
            <person name="Sykes S."/>
            <person name="Wortman J."/>
            <person name="Nusbaum C."/>
            <person name="Birren B."/>
        </authorList>
    </citation>
    <scope>NUCLEOTIDE SEQUENCE [LARGE SCALE GENOMIC DNA]</scope>
    <source>
        <strain evidence="2 4">ATCC BAA-350</strain>
    </source>
</reference>
<accession>R2XR95</accession>
<evidence type="ECO:0000313" key="4">
    <source>
        <dbReference type="Proteomes" id="UP000014160"/>
    </source>
</evidence>
<comment type="caution">
    <text evidence="1">The sequence shown here is derived from an EMBL/GenBank/DDBJ whole genome shotgun (WGS) entry which is preliminary data.</text>
</comment>
<evidence type="ECO:0000313" key="1">
    <source>
        <dbReference type="EMBL" id="EOI52502.1"/>
    </source>
</evidence>
<sequence length="86" mass="9992">MEALEICSFKKLQEEATTIRLFDKSIWVNMNHGLFMNCRTKEAQTIIRLYPLIRTAVGPGGVVFAKRKHRKADLCRIRKFKAKVLL</sequence>
<dbReference type="eggNOG" id="ENOG50307SX">
    <property type="taxonomic scope" value="Bacteria"/>
</dbReference>
<keyword evidence="4" id="KW-1185">Reference proteome</keyword>
<dbReference type="AlphaFoldDB" id="R2XR95"/>
<dbReference type="Proteomes" id="UP000013750">
    <property type="component" value="Unassembled WGS sequence"/>
</dbReference>
<dbReference type="RefSeq" id="WP_010782390.1">
    <property type="nucleotide sequence ID" value="NZ_ASWH01000005.1"/>
</dbReference>